<keyword evidence="3 9" id="KW-0489">Methyltransferase</keyword>
<dbReference type="Pfam" id="PF02384">
    <property type="entry name" value="N6_Mtase"/>
    <property type="match status" value="1"/>
</dbReference>
<protein>
    <recommendedName>
        <fullName evidence="2">site-specific DNA-methyltransferase (adenine-specific)</fullName>
        <ecNumber evidence="2">2.1.1.72</ecNumber>
    </recommendedName>
</protein>
<dbReference type="OrthoDB" id="9804312at2"/>
<organism evidence="9 10">
    <name type="scientific">Desulfonatronospira thiodismutans ASO3-1</name>
    <dbReference type="NCBI Taxonomy" id="555779"/>
    <lineage>
        <taxon>Bacteria</taxon>
        <taxon>Pseudomonadati</taxon>
        <taxon>Thermodesulfobacteriota</taxon>
        <taxon>Desulfovibrionia</taxon>
        <taxon>Desulfovibrionales</taxon>
        <taxon>Desulfonatronovibrionaceae</taxon>
        <taxon>Desulfonatronospira</taxon>
    </lineage>
</organism>
<dbReference type="EC" id="2.1.1.72" evidence="2"/>
<feature type="domain" description="DNA methylase adenine-specific" evidence="8">
    <location>
        <begin position="187"/>
        <end position="448"/>
    </location>
</feature>
<reference evidence="9" key="1">
    <citation type="submission" date="2010-05" db="EMBL/GenBank/DDBJ databases">
        <title>The draft genome of Desulfonatronospira thiodismutans ASO3-1.</title>
        <authorList>
            <consortium name="US DOE Joint Genome Institute (JGI-PGF)"/>
            <person name="Lucas S."/>
            <person name="Copeland A."/>
            <person name="Lapidus A."/>
            <person name="Cheng J.-F."/>
            <person name="Bruce D."/>
            <person name="Goodwin L."/>
            <person name="Pitluck S."/>
            <person name="Chertkov O."/>
            <person name="Brettin T."/>
            <person name="Detter J.C."/>
            <person name="Han C."/>
            <person name="Land M.L."/>
            <person name="Hauser L."/>
            <person name="Kyrpides N."/>
            <person name="Mikhailova N."/>
            <person name="Muyzer G."/>
            <person name="Woyke T."/>
        </authorList>
    </citation>
    <scope>NUCLEOTIDE SEQUENCE [LARGE SCALE GENOMIC DNA]</scope>
    <source>
        <strain evidence="9">ASO3-1</strain>
    </source>
</reference>
<evidence type="ECO:0000256" key="2">
    <source>
        <dbReference type="ARBA" id="ARBA00011900"/>
    </source>
</evidence>
<proteinExistence type="inferred from homology"/>
<evidence type="ECO:0000256" key="3">
    <source>
        <dbReference type="ARBA" id="ARBA00022603"/>
    </source>
</evidence>
<evidence type="ECO:0000256" key="6">
    <source>
        <dbReference type="ARBA" id="ARBA00022747"/>
    </source>
</evidence>
<dbReference type="GO" id="GO:0003677">
    <property type="term" value="F:DNA binding"/>
    <property type="evidence" value="ECO:0007669"/>
    <property type="project" value="InterPro"/>
</dbReference>
<comment type="similarity">
    <text evidence="1">Belongs to the N(4)/N(6)-methyltransferase family.</text>
</comment>
<dbReference type="eggNOG" id="COG0286">
    <property type="taxonomic scope" value="Bacteria"/>
</dbReference>
<keyword evidence="4" id="KW-0808">Transferase</keyword>
<accession>D6SUT7</accession>
<evidence type="ECO:0000256" key="4">
    <source>
        <dbReference type="ARBA" id="ARBA00022679"/>
    </source>
</evidence>
<dbReference type="AlphaFoldDB" id="D6SUT7"/>
<evidence type="ECO:0000313" key="10">
    <source>
        <dbReference type="Proteomes" id="UP000005496"/>
    </source>
</evidence>
<dbReference type="PANTHER" id="PTHR42933">
    <property type="entry name" value="SLR6095 PROTEIN"/>
    <property type="match status" value="1"/>
</dbReference>
<dbReference type="GO" id="GO:0009007">
    <property type="term" value="F:site-specific DNA-methyltransferase (adenine-specific) activity"/>
    <property type="evidence" value="ECO:0007669"/>
    <property type="project" value="UniProtKB-EC"/>
</dbReference>
<dbReference type="InterPro" id="IPR051537">
    <property type="entry name" value="DNA_Adenine_Mtase"/>
</dbReference>
<evidence type="ECO:0000256" key="1">
    <source>
        <dbReference type="ARBA" id="ARBA00006594"/>
    </source>
</evidence>
<dbReference type="EMBL" id="ACJN02000004">
    <property type="protein sequence ID" value="EFI33067.1"/>
    <property type="molecule type" value="Genomic_DNA"/>
</dbReference>
<sequence length="489" mass="55647">MSRYDEIYKLLSNIYSEHESRRLGALTFLQTQTMLLWKLQAEKKKYPGFTRLHQNIFPQEKRREPREKESTAKLINKYMADFAAGPGPSDSDRELFNLVLQHAPYQEADAEVWERIIKFLNGYSLKDLFDASGQDARSDYCRAFNLKGYSIEDLFDASGQDTRSDYCRAFQKIIAEYGDPARVASLPVDLSLFMSRVLNIQDKDRVFFAGCGVGTALLNCVANEPANYVYAQDSIITNALSARVHLALFGCDHSKVPAKNLLLEPDFIEEDKNLKKFDCVISLPQMGSVSSRIAARLRKDPFGRFPETLVGRRFTLELAHMAHTLHAMKPSAGRGAILLPARFLSIESSHLIRAHIVSVNYVDAVITIPRSYIPSLTFDMAVLVLKMDKQDENVLFVDNSSFKLDPDYLMDILQKRQDGYKGSMLVTTTKIHGNKYNLYPGRYRKDTRTSRPDLEQIKERIISIDTELKDVQDKLDRELAEVGMLSGHT</sequence>
<comment type="catalytic activity">
    <reaction evidence="7">
        <text>a 2'-deoxyadenosine in DNA + S-adenosyl-L-methionine = an N(6)-methyl-2'-deoxyadenosine in DNA + S-adenosyl-L-homocysteine + H(+)</text>
        <dbReference type="Rhea" id="RHEA:15197"/>
        <dbReference type="Rhea" id="RHEA-COMP:12418"/>
        <dbReference type="Rhea" id="RHEA-COMP:12419"/>
        <dbReference type="ChEBI" id="CHEBI:15378"/>
        <dbReference type="ChEBI" id="CHEBI:57856"/>
        <dbReference type="ChEBI" id="CHEBI:59789"/>
        <dbReference type="ChEBI" id="CHEBI:90615"/>
        <dbReference type="ChEBI" id="CHEBI:90616"/>
        <dbReference type="EC" id="2.1.1.72"/>
    </reaction>
</comment>
<comment type="caution">
    <text evidence="9">The sequence shown here is derived from an EMBL/GenBank/DDBJ whole genome shotgun (WGS) entry which is preliminary data.</text>
</comment>
<dbReference type="Proteomes" id="UP000005496">
    <property type="component" value="Unassembled WGS sequence"/>
</dbReference>
<evidence type="ECO:0000256" key="7">
    <source>
        <dbReference type="ARBA" id="ARBA00047942"/>
    </source>
</evidence>
<keyword evidence="6" id="KW-0680">Restriction system</keyword>
<dbReference type="InterPro" id="IPR029063">
    <property type="entry name" value="SAM-dependent_MTases_sf"/>
</dbReference>
<evidence type="ECO:0000313" key="9">
    <source>
        <dbReference type="EMBL" id="EFI33067.1"/>
    </source>
</evidence>
<dbReference type="SUPFAM" id="SSF53335">
    <property type="entry name" value="S-adenosyl-L-methionine-dependent methyltransferases"/>
    <property type="match status" value="1"/>
</dbReference>
<dbReference type="PANTHER" id="PTHR42933:SF1">
    <property type="entry name" value="SITE-SPECIFIC DNA-METHYLTRANSFERASE (ADENINE-SPECIFIC)"/>
    <property type="match status" value="1"/>
</dbReference>
<gene>
    <name evidence="9" type="ORF">Dthio_PD0381</name>
</gene>
<name>D6SUT7_9BACT</name>
<evidence type="ECO:0000256" key="5">
    <source>
        <dbReference type="ARBA" id="ARBA00022691"/>
    </source>
</evidence>
<dbReference type="GO" id="GO:0009307">
    <property type="term" value="P:DNA restriction-modification system"/>
    <property type="evidence" value="ECO:0007669"/>
    <property type="project" value="UniProtKB-KW"/>
</dbReference>
<dbReference type="RefSeq" id="WP_008871760.1">
    <property type="nucleotide sequence ID" value="NZ_ACJN02000004.1"/>
</dbReference>
<keyword evidence="10" id="KW-1185">Reference proteome</keyword>
<dbReference type="GO" id="GO:0032259">
    <property type="term" value="P:methylation"/>
    <property type="evidence" value="ECO:0007669"/>
    <property type="project" value="UniProtKB-KW"/>
</dbReference>
<dbReference type="InterPro" id="IPR003356">
    <property type="entry name" value="DNA_methylase_A-5"/>
</dbReference>
<dbReference type="GO" id="GO:0008170">
    <property type="term" value="F:N-methyltransferase activity"/>
    <property type="evidence" value="ECO:0007669"/>
    <property type="project" value="InterPro"/>
</dbReference>
<keyword evidence="5" id="KW-0949">S-adenosyl-L-methionine</keyword>
<evidence type="ECO:0000259" key="8">
    <source>
        <dbReference type="Pfam" id="PF02384"/>
    </source>
</evidence>
<dbReference type="Gene3D" id="3.40.50.150">
    <property type="entry name" value="Vaccinia Virus protein VP39"/>
    <property type="match status" value="1"/>
</dbReference>